<evidence type="ECO:0000259" key="3">
    <source>
        <dbReference type="SMART" id="SM00047"/>
    </source>
</evidence>
<dbReference type="Gene3D" id="1.10.530.10">
    <property type="match status" value="1"/>
</dbReference>
<evidence type="ECO:0000256" key="1">
    <source>
        <dbReference type="ARBA" id="ARBA00010266"/>
    </source>
</evidence>
<dbReference type="Gene3D" id="4.10.80.30">
    <property type="entry name" value="DNA polymerase, domain 6"/>
    <property type="match status" value="1"/>
</dbReference>
<dbReference type="GO" id="GO:0004040">
    <property type="term" value="F:amidase activity"/>
    <property type="evidence" value="ECO:0007669"/>
    <property type="project" value="InterPro"/>
</dbReference>
<comment type="similarity">
    <text evidence="1">Belongs to the glycosyl hydrolase 73 family.</text>
</comment>
<accession>A0A3Q9BME7</accession>
<gene>
    <name evidence="4" type="ORF">EJN90_08325</name>
</gene>
<dbReference type="Proteomes" id="UP000273326">
    <property type="component" value="Chromosome"/>
</dbReference>
<dbReference type="RefSeq" id="WP_126110244.1">
    <property type="nucleotide sequence ID" value="NZ_CP034465.1"/>
</dbReference>
<protein>
    <submittedName>
        <fullName evidence="4">N-acetylmuramoyl-L-alanine amidase</fullName>
    </submittedName>
</protein>
<proteinExistence type="inferred from homology"/>
<organism evidence="4 5">
    <name type="scientific">Jeotgalibaca ciconiae</name>
    <dbReference type="NCBI Taxonomy" id="2496265"/>
    <lineage>
        <taxon>Bacteria</taxon>
        <taxon>Bacillati</taxon>
        <taxon>Bacillota</taxon>
        <taxon>Bacilli</taxon>
        <taxon>Lactobacillales</taxon>
        <taxon>Carnobacteriaceae</taxon>
        <taxon>Jeotgalibaca</taxon>
    </lineage>
</organism>
<dbReference type="SMART" id="SM00047">
    <property type="entry name" value="LYZ2"/>
    <property type="match status" value="1"/>
</dbReference>
<keyword evidence="5" id="KW-1185">Reference proteome</keyword>
<reference evidence="5" key="1">
    <citation type="submission" date="2018-12" db="EMBL/GenBank/DDBJ databases">
        <title>Complete genome sequencing of Jeotgalibaca sp. H21T32.</title>
        <authorList>
            <person name="Bae J.-W."/>
            <person name="Lee S.-Y."/>
        </authorList>
    </citation>
    <scope>NUCLEOTIDE SEQUENCE [LARGE SCALE GENOMIC DNA]</scope>
    <source>
        <strain evidence="5">H21T32</strain>
    </source>
</reference>
<dbReference type="InterPro" id="IPR002901">
    <property type="entry name" value="MGlyc_endo_b_GlcNAc-like_dom"/>
</dbReference>
<dbReference type="PANTHER" id="PTHR33308">
    <property type="entry name" value="PEPTIDOGLYCAN HYDROLASE FLGJ"/>
    <property type="match status" value="1"/>
</dbReference>
<dbReference type="InterPro" id="IPR051056">
    <property type="entry name" value="Glycosyl_Hydrolase_73"/>
</dbReference>
<feature type="domain" description="Mannosyl-glycoprotein endo-beta-N-acetylglucosamidase-like" evidence="3">
    <location>
        <begin position="49"/>
        <end position="209"/>
    </location>
</feature>
<dbReference type="PANTHER" id="PTHR33308:SF10">
    <property type="entry name" value="EXO-GLUCOSAMINIDASE LYTG"/>
    <property type="match status" value="1"/>
</dbReference>
<name>A0A3Q9BME7_9LACT</name>
<evidence type="ECO:0000256" key="2">
    <source>
        <dbReference type="ARBA" id="ARBA00022801"/>
    </source>
</evidence>
<dbReference type="AlphaFoldDB" id="A0A3Q9BME7"/>
<sequence>MAKKKLKKRTKHKIQAVTKKMVQILFGVLILYMAGQALTTSYRSTFNNQENSEAEIESHGSFIETIAPIAQAMQERYGVRASLSIAQAILESDWGTSDLAAQYNNLYGVKGGDGADVVALETQEFSEGEWITIFANFKVYESYAASIEDHALLMVDGTTWNNELYHSVIEAPTYQEAARAIHQAGYATDPDYPEKLIQVIEEYELYKYD</sequence>
<dbReference type="PRINTS" id="PR01002">
    <property type="entry name" value="FLGFLGJ"/>
</dbReference>
<evidence type="ECO:0000313" key="5">
    <source>
        <dbReference type="Proteomes" id="UP000273326"/>
    </source>
</evidence>
<dbReference type="Pfam" id="PF01832">
    <property type="entry name" value="Glucosaminidase"/>
    <property type="match status" value="1"/>
</dbReference>
<dbReference type="KEGG" id="jeh:EJN90_08325"/>
<evidence type="ECO:0000313" key="4">
    <source>
        <dbReference type="EMBL" id="AZP04638.1"/>
    </source>
</evidence>
<dbReference type="EMBL" id="CP034465">
    <property type="protein sequence ID" value="AZP04638.1"/>
    <property type="molecule type" value="Genomic_DNA"/>
</dbReference>
<dbReference type="OrthoDB" id="977752at2"/>
<keyword evidence="2" id="KW-0378">Hydrolase</keyword>